<proteinExistence type="inferred from homology"/>
<dbReference type="GO" id="GO:0004674">
    <property type="term" value="F:protein serine/threonine kinase activity"/>
    <property type="evidence" value="ECO:0007669"/>
    <property type="project" value="UniProtKB-KW"/>
</dbReference>
<dbReference type="SUPFAM" id="SSF56112">
    <property type="entry name" value="Protein kinase-like (PK-like)"/>
    <property type="match status" value="1"/>
</dbReference>
<feature type="region of interest" description="Disordered" evidence="11">
    <location>
        <begin position="510"/>
        <end position="540"/>
    </location>
</feature>
<comment type="catalytic activity">
    <reaction evidence="9">
        <text>L-threonyl-[protein] + ATP = O-phospho-L-threonyl-[protein] + ADP + H(+)</text>
        <dbReference type="Rhea" id="RHEA:46608"/>
        <dbReference type="Rhea" id="RHEA-COMP:11060"/>
        <dbReference type="Rhea" id="RHEA-COMP:11605"/>
        <dbReference type="ChEBI" id="CHEBI:15378"/>
        <dbReference type="ChEBI" id="CHEBI:30013"/>
        <dbReference type="ChEBI" id="CHEBI:30616"/>
        <dbReference type="ChEBI" id="CHEBI:61977"/>
        <dbReference type="ChEBI" id="CHEBI:456216"/>
        <dbReference type="EC" id="2.7.11.1"/>
    </reaction>
</comment>
<dbReference type="EMBL" id="AYCK01012911">
    <property type="status" value="NOT_ANNOTATED_CDS"/>
    <property type="molecule type" value="Genomic_DNA"/>
</dbReference>
<dbReference type="Gene3D" id="2.60.40.10">
    <property type="entry name" value="Immunoglobulins"/>
    <property type="match status" value="2"/>
</dbReference>
<feature type="compositionally biased region" description="Basic and acidic residues" evidence="11">
    <location>
        <begin position="1724"/>
        <end position="1744"/>
    </location>
</feature>
<feature type="region of interest" description="Disordered" evidence="11">
    <location>
        <begin position="941"/>
        <end position="966"/>
    </location>
</feature>
<dbReference type="Proteomes" id="UP000028760">
    <property type="component" value="Unassembled WGS sequence"/>
</dbReference>
<organism evidence="14 15">
    <name type="scientific">Poecilia formosa</name>
    <name type="common">Amazon molly</name>
    <name type="synonym">Limia formosa</name>
    <dbReference type="NCBI Taxonomy" id="48698"/>
    <lineage>
        <taxon>Eukaryota</taxon>
        <taxon>Metazoa</taxon>
        <taxon>Chordata</taxon>
        <taxon>Craniata</taxon>
        <taxon>Vertebrata</taxon>
        <taxon>Euteleostomi</taxon>
        <taxon>Actinopterygii</taxon>
        <taxon>Neopterygii</taxon>
        <taxon>Teleostei</taxon>
        <taxon>Neoteleostei</taxon>
        <taxon>Acanthomorphata</taxon>
        <taxon>Ovalentaria</taxon>
        <taxon>Atherinomorphae</taxon>
        <taxon>Cyprinodontiformes</taxon>
        <taxon>Poeciliidae</taxon>
        <taxon>Poeciliinae</taxon>
        <taxon>Poecilia</taxon>
    </lineage>
</organism>
<dbReference type="Pfam" id="PF02816">
    <property type="entry name" value="Alpha_kinase"/>
    <property type="match status" value="1"/>
</dbReference>
<evidence type="ECO:0000256" key="3">
    <source>
        <dbReference type="ARBA" id="ARBA00022527"/>
    </source>
</evidence>
<feature type="compositionally biased region" description="Basic and acidic residues" evidence="11">
    <location>
        <begin position="846"/>
        <end position="859"/>
    </location>
</feature>
<dbReference type="SMART" id="SM00811">
    <property type="entry name" value="Alpha_kinase"/>
    <property type="match status" value="1"/>
</dbReference>
<dbReference type="SMART" id="SM00408">
    <property type="entry name" value="IGc2"/>
    <property type="match status" value="2"/>
</dbReference>
<dbReference type="SUPFAM" id="SSF48726">
    <property type="entry name" value="Immunoglobulin"/>
    <property type="match status" value="2"/>
</dbReference>
<dbReference type="PROSITE" id="PS51158">
    <property type="entry name" value="ALPHA_KINASE"/>
    <property type="match status" value="1"/>
</dbReference>
<dbReference type="InterPro" id="IPR007110">
    <property type="entry name" value="Ig-like_dom"/>
</dbReference>
<comment type="catalytic activity">
    <reaction evidence="10">
        <text>L-seryl-[protein] + ATP = O-phospho-L-seryl-[protein] + ADP + H(+)</text>
        <dbReference type="Rhea" id="RHEA:17989"/>
        <dbReference type="Rhea" id="RHEA-COMP:9863"/>
        <dbReference type="Rhea" id="RHEA-COMP:11604"/>
        <dbReference type="ChEBI" id="CHEBI:15378"/>
        <dbReference type="ChEBI" id="CHEBI:29999"/>
        <dbReference type="ChEBI" id="CHEBI:30616"/>
        <dbReference type="ChEBI" id="CHEBI:83421"/>
        <dbReference type="ChEBI" id="CHEBI:456216"/>
        <dbReference type="EC" id="2.7.11.1"/>
    </reaction>
</comment>
<dbReference type="SMART" id="SM00409">
    <property type="entry name" value="IG"/>
    <property type="match status" value="2"/>
</dbReference>
<dbReference type="InterPro" id="IPR036179">
    <property type="entry name" value="Ig-like_dom_sf"/>
</dbReference>
<feature type="compositionally biased region" description="Basic and acidic residues" evidence="11">
    <location>
        <begin position="1310"/>
        <end position="1327"/>
    </location>
</feature>
<dbReference type="InterPro" id="IPR011009">
    <property type="entry name" value="Kinase-like_dom_sf"/>
</dbReference>
<feature type="compositionally biased region" description="Basic and acidic residues" evidence="11">
    <location>
        <begin position="825"/>
        <end position="837"/>
    </location>
</feature>
<keyword evidence="3" id="KW-0723">Serine/threonine-protein kinase</keyword>
<evidence type="ECO:0000256" key="4">
    <source>
        <dbReference type="ARBA" id="ARBA00022679"/>
    </source>
</evidence>
<feature type="domain" description="Ig-like" evidence="12">
    <location>
        <begin position="1332"/>
        <end position="1420"/>
    </location>
</feature>
<feature type="compositionally biased region" description="Polar residues" evidence="11">
    <location>
        <begin position="710"/>
        <end position="735"/>
    </location>
</feature>
<dbReference type="PANTHER" id="PTHR47091">
    <property type="entry name" value="ALPHA-PROTEIN KINASE 2-RELATED"/>
    <property type="match status" value="1"/>
</dbReference>
<evidence type="ECO:0000256" key="7">
    <source>
        <dbReference type="ARBA" id="ARBA00023157"/>
    </source>
</evidence>
<evidence type="ECO:0000256" key="1">
    <source>
        <dbReference type="ARBA" id="ARBA00008651"/>
    </source>
</evidence>
<dbReference type="InterPro" id="IPR013098">
    <property type="entry name" value="Ig_I-set"/>
</dbReference>
<feature type="domain" description="Alpha-type protein kinase" evidence="13">
    <location>
        <begin position="1448"/>
        <end position="1679"/>
    </location>
</feature>
<evidence type="ECO:0000313" key="14">
    <source>
        <dbReference type="Ensembl" id="ENSPFOP00000027634.1"/>
    </source>
</evidence>
<reference evidence="15" key="1">
    <citation type="submission" date="2013-10" db="EMBL/GenBank/DDBJ databases">
        <authorList>
            <person name="Schartl M."/>
            <person name="Warren W."/>
        </authorList>
    </citation>
    <scope>NUCLEOTIDE SEQUENCE [LARGE SCALE GENOMIC DNA]</scope>
    <source>
        <strain evidence="15">female</strain>
    </source>
</reference>
<evidence type="ECO:0000256" key="11">
    <source>
        <dbReference type="SAM" id="MobiDB-lite"/>
    </source>
</evidence>
<dbReference type="InterPro" id="IPR013783">
    <property type="entry name" value="Ig-like_fold"/>
</dbReference>
<dbReference type="GO" id="GO:0005524">
    <property type="term" value="F:ATP binding"/>
    <property type="evidence" value="ECO:0007669"/>
    <property type="project" value="InterPro"/>
</dbReference>
<evidence type="ECO:0000259" key="13">
    <source>
        <dbReference type="PROSITE" id="PS51158"/>
    </source>
</evidence>
<evidence type="ECO:0000256" key="5">
    <source>
        <dbReference type="ARBA" id="ARBA00022737"/>
    </source>
</evidence>
<feature type="region of interest" description="Disordered" evidence="11">
    <location>
        <begin position="1"/>
        <end position="30"/>
    </location>
</feature>
<keyword evidence="5" id="KW-0677">Repeat</keyword>
<keyword evidence="15" id="KW-1185">Reference proteome</keyword>
<feature type="compositionally biased region" description="Polar residues" evidence="11">
    <location>
        <begin position="950"/>
        <end position="965"/>
    </location>
</feature>
<feature type="compositionally biased region" description="Polar residues" evidence="11">
    <location>
        <begin position="437"/>
        <end position="447"/>
    </location>
</feature>
<evidence type="ECO:0000256" key="10">
    <source>
        <dbReference type="ARBA" id="ARBA00048679"/>
    </source>
</evidence>
<feature type="domain" description="Ig-like" evidence="12">
    <location>
        <begin position="59"/>
        <end position="150"/>
    </location>
</feature>
<dbReference type="PROSITE" id="PS50835">
    <property type="entry name" value="IG_LIKE"/>
    <property type="match status" value="2"/>
</dbReference>
<feature type="compositionally biased region" description="Polar residues" evidence="11">
    <location>
        <begin position="1247"/>
        <end position="1256"/>
    </location>
</feature>
<accession>A0A096M893</accession>
<reference evidence="14" key="2">
    <citation type="submission" date="2025-08" db="UniProtKB">
        <authorList>
            <consortium name="Ensembl"/>
        </authorList>
    </citation>
    <scope>IDENTIFICATION</scope>
</reference>
<feature type="region of interest" description="Disordered" evidence="11">
    <location>
        <begin position="1222"/>
        <end position="1327"/>
    </location>
</feature>
<dbReference type="Pfam" id="PF07679">
    <property type="entry name" value="I-set"/>
    <property type="match status" value="2"/>
</dbReference>
<keyword evidence="4" id="KW-0808">Transferase</keyword>
<keyword evidence="6" id="KW-0418">Kinase</keyword>
<feature type="compositionally biased region" description="Basic and acidic residues" evidence="11">
    <location>
        <begin position="401"/>
        <end position="428"/>
    </location>
</feature>
<evidence type="ECO:0000259" key="12">
    <source>
        <dbReference type="PROSITE" id="PS50835"/>
    </source>
</evidence>
<protein>
    <recommendedName>
        <fullName evidence="2">non-specific serine/threonine protein kinase</fullName>
        <ecNumber evidence="2">2.7.11.1</ecNumber>
    </recommendedName>
</protein>
<feature type="region of interest" description="Disordered" evidence="11">
    <location>
        <begin position="381"/>
        <end position="480"/>
    </location>
</feature>
<evidence type="ECO:0000256" key="2">
    <source>
        <dbReference type="ARBA" id="ARBA00012513"/>
    </source>
</evidence>
<name>A0A096M893_POEFO</name>
<dbReference type="OMA" id="MTESHIG"/>
<dbReference type="Ensembl" id="ENSPFOT00000023905.1">
    <property type="protein sequence ID" value="ENSPFOP00000027634.1"/>
    <property type="gene ID" value="ENSPFOG00000016272.2"/>
</dbReference>
<feature type="compositionally biased region" description="Low complexity" evidence="11">
    <location>
        <begin position="1264"/>
        <end position="1278"/>
    </location>
</feature>
<feature type="compositionally biased region" description="Low complexity" evidence="11">
    <location>
        <begin position="13"/>
        <end position="30"/>
    </location>
</feature>
<feature type="region of interest" description="Disordered" evidence="11">
    <location>
        <begin position="825"/>
        <end position="859"/>
    </location>
</feature>
<dbReference type="FunFam" id="2.60.40.10:FF:000069">
    <property type="entry name" value="Alpha-protein kinase 3"/>
    <property type="match status" value="1"/>
</dbReference>
<dbReference type="InterPro" id="IPR003599">
    <property type="entry name" value="Ig_sub"/>
</dbReference>
<evidence type="ECO:0000256" key="8">
    <source>
        <dbReference type="ARBA" id="ARBA00023319"/>
    </source>
</evidence>
<dbReference type="GeneTree" id="ENSGT00940000158534"/>
<feature type="region of interest" description="Disordered" evidence="11">
    <location>
        <begin position="1686"/>
        <end position="1751"/>
    </location>
</feature>
<keyword evidence="8" id="KW-0393">Immunoglobulin domain</keyword>
<reference evidence="14" key="3">
    <citation type="submission" date="2025-09" db="UniProtKB">
        <authorList>
            <consortium name="Ensembl"/>
        </authorList>
    </citation>
    <scope>IDENTIFICATION</scope>
</reference>
<evidence type="ECO:0000256" key="9">
    <source>
        <dbReference type="ARBA" id="ARBA00047899"/>
    </source>
</evidence>
<dbReference type="InterPro" id="IPR003598">
    <property type="entry name" value="Ig_sub2"/>
</dbReference>
<feature type="region of interest" description="Disordered" evidence="11">
    <location>
        <begin position="708"/>
        <end position="735"/>
    </location>
</feature>
<dbReference type="InterPro" id="IPR004166">
    <property type="entry name" value="a-kinase_dom"/>
</dbReference>
<dbReference type="PANTHER" id="PTHR47091:SF1">
    <property type="entry name" value="ALPHA-PROTEIN KINASE 3"/>
    <property type="match status" value="1"/>
</dbReference>
<dbReference type="GO" id="GO:0005634">
    <property type="term" value="C:nucleus"/>
    <property type="evidence" value="ECO:0007669"/>
    <property type="project" value="TreeGrafter"/>
</dbReference>
<evidence type="ECO:0000313" key="15">
    <source>
        <dbReference type="Proteomes" id="UP000028760"/>
    </source>
</evidence>
<dbReference type="Gene3D" id="3.20.200.10">
    <property type="entry name" value="MHCK/EF2 kinase"/>
    <property type="match status" value="1"/>
</dbReference>
<sequence>MGSRRTSALSAFGNGRSSNGNNVSGRSRPSGCSYLSNVRPENRSTLCSVMAQLAEEMPPSFVTTLKSRAVSESCNVKFTCVVTGHPVPQITWYKDDKQMDRYCGLPKYEIFHNGQNHSLHIYNCTMDDAAIYQASAINSKGIVSCSGVLEVGEMNEFKIHQRYFAKLKQKVENKCRETQEGKENLEPLRTISPDRTQRKRRSTMEAFVSMPSPIEDGGSEEIHQKGTVEEVYNNSNTDIKEAVCAKTTGHINNDPGNKSRTYAYDPDHKSFTSQQPKSPFVMKKIKISDSATPVKPESFGGGKMMEDNTSSAAAVCTKTVRASRNSDEVMEVESSVSPSLINTNSKNIKGERGILAKEEGLFIKKPSKDVNMFNKRKVPSQREIVPTSEISVPPSPTPTVSEKEGKKIAKHTNEGSYKETEKCLEKQKQVPHFVPAQNKSSNKSRLLSITKEDTDKTGPVGTLDTDVKSNTSLDGSGFREPVDTPCDTGAVSLQCPHECAESLLPEKETSPCQKKESASQPAVPSEHAGKTLHNPNIHTQGPVKNTQNIVNIKSIVYACTKFVKNIIKVFIVFSKIQARCFPLNVAKYTCLVFLFQMINVSKRNKTQRFSLNVSLVRSGKINVKGKNFDLLLLNTEFFYCNALLILALPESTNVAHCANYFPSTLWIAVWLFLSLRVFIYVKQSQGLKLPLNQHNIYSELPQKTDDILTSPLSSSPQTITDEMPQATSDDSRKPNGSCSAIFTRLQKSAHEIPSCSGSIPQCNVAVTQQSQVDTAIKTFDGTEIQEEKLKVSEVGKFKVQTVKGTRSEKILEVETSCLHEKAISQKTKDVGKKDSGEKSAQSPIADAKKTQSTHCEDLKEGRLEIATRKQLPENTNAPKDTMTFTKIPKTESKVISIAELLRSQIKALELTQDNPVSNVSVPCKLTKDPLIKDKEVCQQAREESKKRTPEVNTIKTKNETETSTGRVPETNLKETLMKVYQQLNEKEQEHVLTSNETSTTVQTLYTPVVVPSTFFKETHTASDINMIHGRVDKTNEDVMDTSQETVVPLKDYSIISWSGSKNVNNSPHSLPSENGFITEIQSISNPPETSLQKSGSVITAAHTENNIQKEQVTVVEHTRGGTVPDPNMATSVSQKQLNDKLERVSEQYKMEKPIDNSFQTLQAYHQSEHEFSLTRQVKDILPTGQESLVVKDGMRPDPFNILTPEFTPLLKKIDFISPIPSATPQELASGARRKIPTSNAKTEEAQESTSPTNGQTQKRETPASSVSPSLSQRSPLLRPAEEQTSVEERQSPLLTRRKMASETQIQTQLRTEKIPTEGKPTEKDKHNPFKAPQVIRKIRAEVFADGSGHLKLWCQFFNVLSDSNVKWYKDEEEIAQVKKIAGDETQVNLAIVQASCKDSGVYGCSITNEYGSDTTDLLLSADILAGMSLREDLGVGEEIEMTPLIFNKGLADSGIWGNKFFGRIIMTESQVGASCSSKIWRAKVIYGLEPVFESGNTCIIKTRSPITYAGKEESSLIERNQHIMKQECRNQNLAREYCKIFSAEARVIENFGPPLEISPVYLMYRPANPVPYATVETDLLGVYKKYSVLDDTGRINVKTGSEVEQKCCALQHWIFQWTSGNLLLTRLEGVDTKITNVGVSVKSTGHQGLSVEGNPEVFDQFVLQHKCNYFCGLLGLRSLKVMDSLSTPTKPKGSKSPLLQRKKAVPSSSPQTSRKAAVSPRMPRKAEPEDNKSSSTQKDSEAPKVVKVVQT</sequence>
<dbReference type="EC" id="2.7.11.1" evidence="2"/>
<evidence type="ECO:0000256" key="6">
    <source>
        <dbReference type="ARBA" id="ARBA00022777"/>
    </source>
</evidence>
<keyword evidence="7" id="KW-1015">Disulfide bond</keyword>
<dbReference type="GO" id="GO:0055013">
    <property type="term" value="P:cardiac muscle cell development"/>
    <property type="evidence" value="ECO:0007669"/>
    <property type="project" value="TreeGrafter"/>
</dbReference>
<comment type="similarity">
    <text evidence="1">Belongs to the protein kinase superfamily. Alpha-type protein kinase family. ALPK subfamily.</text>
</comment>